<comment type="pathway">
    <text evidence="2 14">Cofactor biosynthesis; FMN biosynthesis; FMN from riboflavin (ATP route): step 1/1.</text>
</comment>
<dbReference type="NCBIfam" id="TIGR00083">
    <property type="entry name" value="ribF"/>
    <property type="match status" value="1"/>
</dbReference>
<dbReference type="PANTHER" id="PTHR22749">
    <property type="entry name" value="RIBOFLAVIN KINASE/FMN ADENYLYLTRANSFERASE"/>
    <property type="match status" value="1"/>
</dbReference>
<dbReference type="Pfam" id="PF06574">
    <property type="entry name" value="FAD_syn"/>
    <property type="match status" value="1"/>
</dbReference>
<evidence type="ECO:0000256" key="8">
    <source>
        <dbReference type="ARBA" id="ARBA00022777"/>
    </source>
</evidence>
<evidence type="ECO:0000256" key="3">
    <source>
        <dbReference type="ARBA" id="ARBA00022630"/>
    </source>
</evidence>
<comment type="catalytic activity">
    <reaction evidence="13 14">
        <text>FMN + ATP + H(+) = FAD + diphosphate</text>
        <dbReference type="Rhea" id="RHEA:17237"/>
        <dbReference type="ChEBI" id="CHEBI:15378"/>
        <dbReference type="ChEBI" id="CHEBI:30616"/>
        <dbReference type="ChEBI" id="CHEBI:33019"/>
        <dbReference type="ChEBI" id="CHEBI:57692"/>
        <dbReference type="ChEBI" id="CHEBI:58210"/>
        <dbReference type="EC" id="2.7.7.2"/>
    </reaction>
</comment>
<dbReference type="RefSeq" id="WP_132744888.1">
    <property type="nucleotide sequence ID" value="NZ_SLXK01000006.1"/>
</dbReference>
<dbReference type="NCBIfam" id="NF004160">
    <property type="entry name" value="PRK05627.1-3"/>
    <property type="match status" value="1"/>
</dbReference>
<evidence type="ECO:0000313" key="17">
    <source>
        <dbReference type="Proteomes" id="UP000295416"/>
    </source>
</evidence>
<protein>
    <recommendedName>
        <fullName evidence="14">Riboflavin biosynthesis protein</fullName>
    </recommendedName>
    <domain>
        <recommendedName>
            <fullName evidence="14">Riboflavin kinase</fullName>
            <ecNumber evidence="14">2.7.1.26</ecNumber>
        </recommendedName>
        <alternativeName>
            <fullName evidence="14">Flavokinase</fullName>
        </alternativeName>
    </domain>
    <domain>
        <recommendedName>
            <fullName evidence="14">FMN adenylyltransferase</fullName>
            <ecNumber evidence="14">2.7.7.2</ecNumber>
        </recommendedName>
        <alternativeName>
            <fullName evidence="14">FAD pyrophosphorylase</fullName>
        </alternativeName>
        <alternativeName>
            <fullName evidence="14">FAD synthase</fullName>
        </alternativeName>
    </domain>
</protein>
<keyword evidence="9 14" id="KW-0274">FAD</keyword>
<dbReference type="InterPro" id="IPR023468">
    <property type="entry name" value="Riboflavin_kinase"/>
</dbReference>
<dbReference type="InterPro" id="IPR023465">
    <property type="entry name" value="Riboflavin_kinase_dom_sf"/>
</dbReference>
<evidence type="ECO:0000256" key="14">
    <source>
        <dbReference type="PIRNR" id="PIRNR004491"/>
    </source>
</evidence>
<dbReference type="GO" id="GO:0008531">
    <property type="term" value="F:riboflavin kinase activity"/>
    <property type="evidence" value="ECO:0007669"/>
    <property type="project" value="UniProtKB-UniRule"/>
</dbReference>
<dbReference type="GO" id="GO:0009398">
    <property type="term" value="P:FMN biosynthetic process"/>
    <property type="evidence" value="ECO:0007669"/>
    <property type="project" value="UniProtKB-UniRule"/>
</dbReference>
<dbReference type="FunFam" id="2.40.30.30:FF:000004">
    <property type="entry name" value="Riboflavin biosynthesis protein"/>
    <property type="match status" value="1"/>
</dbReference>
<proteinExistence type="inferred from homology"/>
<evidence type="ECO:0000256" key="13">
    <source>
        <dbReference type="ARBA" id="ARBA00049494"/>
    </source>
</evidence>
<evidence type="ECO:0000256" key="10">
    <source>
        <dbReference type="ARBA" id="ARBA00022840"/>
    </source>
</evidence>
<dbReference type="UniPathway" id="UPA00276">
    <property type="reaction ID" value="UER00406"/>
</dbReference>
<dbReference type="NCBIfam" id="NF004162">
    <property type="entry name" value="PRK05627.1-5"/>
    <property type="match status" value="1"/>
</dbReference>
<sequence>MEKIYLTHPPDINHDDTKEKVIALGYFDGVHIGHQRVIKAGVEMAREKGLQAAVMTFHPHPSMVLKQLRKRDNYLTPPDAKAEVIADLGVDLIYFVTFNETFSRLSPQEFVDEYLIKLHAKHVVAGFDYTYGRMAKGNMENIGEYSRKMFSYSVISRVDMDGEKISTTKIRELISDGAVDRAARYLGRPYEMKGVVVHGDKRGRTIGFPTANIQCDAPYVYPANGIYTVQMKANGRWYNGLCSIGIRPTFYDDNQPVTIEVYLLDFNGDLYGEEVTVSWGKKLRDEEKFDNVEDLVAQMENDKVKAICYFSQEDGL</sequence>
<evidence type="ECO:0000256" key="1">
    <source>
        <dbReference type="ARBA" id="ARBA00004726"/>
    </source>
</evidence>
<dbReference type="InterPro" id="IPR014729">
    <property type="entry name" value="Rossmann-like_a/b/a_fold"/>
</dbReference>
<comment type="similarity">
    <text evidence="14">Belongs to the ribF family.</text>
</comment>
<name>A0A4R2P7N3_9BACL</name>
<dbReference type="UniPathway" id="UPA00277">
    <property type="reaction ID" value="UER00407"/>
</dbReference>
<comment type="pathway">
    <text evidence="1 14">Cofactor biosynthesis; FAD biosynthesis; FAD from FMN: step 1/1.</text>
</comment>
<evidence type="ECO:0000313" key="16">
    <source>
        <dbReference type="EMBL" id="TCP30288.1"/>
    </source>
</evidence>
<keyword evidence="7 14" id="KW-0547">Nucleotide-binding</keyword>
<dbReference type="FunFam" id="3.40.50.620:FF:000021">
    <property type="entry name" value="Riboflavin biosynthesis protein"/>
    <property type="match status" value="1"/>
</dbReference>
<dbReference type="EC" id="2.7.1.26" evidence="14"/>
<dbReference type="GO" id="GO:0009231">
    <property type="term" value="P:riboflavin biosynthetic process"/>
    <property type="evidence" value="ECO:0007669"/>
    <property type="project" value="InterPro"/>
</dbReference>
<keyword evidence="3 14" id="KW-0285">Flavoprotein</keyword>
<dbReference type="InterPro" id="IPR015865">
    <property type="entry name" value="Riboflavin_kinase_bac/euk"/>
</dbReference>
<gene>
    <name evidence="16" type="ORF">EV207_106111</name>
</gene>
<keyword evidence="8 14" id="KW-0418">Kinase</keyword>
<dbReference type="GO" id="GO:0005524">
    <property type="term" value="F:ATP binding"/>
    <property type="evidence" value="ECO:0007669"/>
    <property type="project" value="UniProtKB-UniRule"/>
</dbReference>
<dbReference type="EMBL" id="SLXK01000006">
    <property type="protein sequence ID" value="TCP30288.1"/>
    <property type="molecule type" value="Genomic_DNA"/>
</dbReference>
<dbReference type="PIRSF" id="PIRSF004491">
    <property type="entry name" value="FAD_Synth"/>
    <property type="match status" value="1"/>
</dbReference>
<dbReference type="Gene3D" id="3.40.50.620">
    <property type="entry name" value="HUPs"/>
    <property type="match status" value="1"/>
</dbReference>
<evidence type="ECO:0000256" key="12">
    <source>
        <dbReference type="ARBA" id="ARBA00047880"/>
    </source>
</evidence>
<keyword evidence="5 14" id="KW-0808">Transferase</keyword>
<dbReference type="GO" id="GO:0006747">
    <property type="term" value="P:FAD biosynthetic process"/>
    <property type="evidence" value="ECO:0007669"/>
    <property type="project" value="UniProtKB-UniRule"/>
</dbReference>
<comment type="catalytic activity">
    <reaction evidence="12 14">
        <text>riboflavin + ATP = FMN + ADP + H(+)</text>
        <dbReference type="Rhea" id="RHEA:14357"/>
        <dbReference type="ChEBI" id="CHEBI:15378"/>
        <dbReference type="ChEBI" id="CHEBI:30616"/>
        <dbReference type="ChEBI" id="CHEBI:57986"/>
        <dbReference type="ChEBI" id="CHEBI:58210"/>
        <dbReference type="ChEBI" id="CHEBI:456216"/>
        <dbReference type="EC" id="2.7.1.26"/>
    </reaction>
</comment>
<evidence type="ECO:0000256" key="9">
    <source>
        <dbReference type="ARBA" id="ARBA00022827"/>
    </source>
</evidence>
<feature type="domain" description="Riboflavin kinase" evidence="15">
    <location>
        <begin position="185"/>
        <end position="311"/>
    </location>
</feature>
<evidence type="ECO:0000256" key="4">
    <source>
        <dbReference type="ARBA" id="ARBA00022643"/>
    </source>
</evidence>
<dbReference type="OrthoDB" id="9803667at2"/>
<dbReference type="InterPro" id="IPR002606">
    <property type="entry name" value="Riboflavin_kinase_bac"/>
</dbReference>
<dbReference type="Pfam" id="PF01687">
    <property type="entry name" value="Flavokinase"/>
    <property type="match status" value="1"/>
</dbReference>
<dbReference type="PANTHER" id="PTHR22749:SF6">
    <property type="entry name" value="RIBOFLAVIN KINASE"/>
    <property type="match status" value="1"/>
</dbReference>
<organism evidence="16 17">
    <name type="scientific">Scopulibacillus darangshiensis</name>
    <dbReference type="NCBI Taxonomy" id="442528"/>
    <lineage>
        <taxon>Bacteria</taxon>
        <taxon>Bacillati</taxon>
        <taxon>Bacillota</taxon>
        <taxon>Bacilli</taxon>
        <taxon>Bacillales</taxon>
        <taxon>Sporolactobacillaceae</taxon>
        <taxon>Scopulibacillus</taxon>
    </lineage>
</organism>
<evidence type="ECO:0000256" key="2">
    <source>
        <dbReference type="ARBA" id="ARBA00005201"/>
    </source>
</evidence>
<dbReference type="GO" id="GO:0003919">
    <property type="term" value="F:FMN adenylyltransferase activity"/>
    <property type="evidence" value="ECO:0007669"/>
    <property type="project" value="UniProtKB-UniRule"/>
</dbReference>
<keyword evidence="4 14" id="KW-0288">FMN</keyword>
<dbReference type="SUPFAM" id="SSF52374">
    <property type="entry name" value="Nucleotidylyl transferase"/>
    <property type="match status" value="1"/>
</dbReference>
<dbReference type="CDD" id="cd02064">
    <property type="entry name" value="FAD_synthetase_N"/>
    <property type="match status" value="1"/>
</dbReference>
<keyword evidence="17" id="KW-1185">Reference proteome</keyword>
<evidence type="ECO:0000256" key="6">
    <source>
        <dbReference type="ARBA" id="ARBA00022695"/>
    </source>
</evidence>
<keyword evidence="11" id="KW-0511">Multifunctional enzyme</keyword>
<evidence type="ECO:0000256" key="5">
    <source>
        <dbReference type="ARBA" id="ARBA00022679"/>
    </source>
</evidence>
<dbReference type="AlphaFoldDB" id="A0A4R2P7N3"/>
<keyword evidence="6 14" id="KW-0548">Nucleotidyltransferase</keyword>
<comment type="caution">
    <text evidence="16">The sequence shown here is derived from an EMBL/GenBank/DDBJ whole genome shotgun (WGS) entry which is preliminary data.</text>
</comment>
<reference evidence="16 17" key="1">
    <citation type="submission" date="2019-03" db="EMBL/GenBank/DDBJ databases">
        <title>Genomic Encyclopedia of Type Strains, Phase IV (KMG-IV): sequencing the most valuable type-strain genomes for metagenomic binning, comparative biology and taxonomic classification.</title>
        <authorList>
            <person name="Goeker M."/>
        </authorList>
    </citation>
    <scope>NUCLEOTIDE SEQUENCE [LARGE SCALE GENOMIC DNA]</scope>
    <source>
        <strain evidence="16 17">DSM 19377</strain>
    </source>
</reference>
<keyword evidence="10 14" id="KW-0067">ATP-binding</keyword>
<accession>A0A4R2P7N3</accession>
<dbReference type="EC" id="2.7.7.2" evidence="14"/>
<dbReference type="Proteomes" id="UP000295416">
    <property type="component" value="Unassembled WGS sequence"/>
</dbReference>
<dbReference type="InterPro" id="IPR015864">
    <property type="entry name" value="FAD_synthase"/>
</dbReference>
<dbReference type="Gene3D" id="2.40.30.30">
    <property type="entry name" value="Riboflavin kinase-like"/>
    <property type="match status" value="1"/>
</dbReference>
<dbReference type="SMART" id="SM00904">
    <property type="entry name" value="Flavokinase"/>
    <property type="match status" value="1"/>
</dbReference>
<evidence type="ECO:0000256" key="7">
    <source>
        <dbReference type="ARBA" id="ARBA00022741"/>
    </source>
</evidence>
<evidence type="ECO:0000256" key="11">
    <source>
        <dbReference type="ARBA" id="ARBA00023268"/>
    </source>
</evidence>
<evidence type="ECO:0000259" key="15">
    <source>
        <dbReference type="SMART" id="SM00904"/>
    </source>
</evidence>
<dbReference type="SUPFAM" id="SSF82114">
    <property type="entry name" value="Riboflavin kinase-like"/>
    <property type="match status" value="1"/>
</dbReference>